<comment type="caution">
    <text evidence="1">The sequence shown here is derived from an EMBL/GenBank/DDBJ whole genome shotgun (WGS) entry which is preliminary data.</text>
</comment>
<accession>X0VHH3</accession>
<protein>
    <recommendedName>
        <fullName evidence="2">DprA winged helix domain-containing protein</fullName>
    </recommendedName>
</protein>
<dbReference type="Gene3D" id="1.10.10.10">
    <property type="entry name" value="Winged helix-like DNA-binding domain superfamily/Winged helix DNA-binding domain"/>
    <property type="match status" value="1"/>
</dbReference>
<organism evidence="1">
    <name type="scientific">marine sediment metagenome</name>
    <dbReference type="NCBI Taxonomy" id="412755"/>
    <lineage>
        <taxon>unclassified sequences</taxon>
        <taxon>metagenomes</taxon>
        <taxon>ecological metagenomes</taxon>
    </lineage>
</organism>
<gene>
    <name evidence="1" type="ORF">S01H1_41438</name>
</gene>
<sequence>VIKNNPLTPRRISKIHFGEDLDEINSFMALSEVLGHLFYLEDLGKIEKIEKNGIFYYKS</sequence>
<evidence type="ECO:0000313" key="1">
    <source>
        <dbReference type="EMBL" id="GAF99960.1"/>
    </source>
</evidence>
<dbReference type="AlphaFoldDB" id="X0VHH3"/>
<feature type="non-terminal residue" evidence="1">
    <location>
        <position position="1"/>
    </location>
</feature>
<reference evidence="1" key="1">
    <citation type="journal article" date="2014" name="Front. Microbiol.">
        <title>High frequency of phylogenetically diverse reductive dehalogenase-homologous genes in deep subseafloor sedimentary metagenomes.</title>
        <authorList>
            <person name="Kawai M."/>
            <person name="Futagami T."/>
            <person name="Toyoda A."/>
            <person name="Takaki Y."/>
            <person name="Nishi S."/>
            <person name="Hori S."/>
            <person name="Arai W."/>
            <person name="Tsubouchi T."/>
            <person name="Morono Y."/>
            <person name="Uchiyama I."/>
            <person name="Ito T."/>
            <person name="Fujiyama A."/>
            <person name="Inagaki F."/>
            <person name="Takami H."/>
        </authorList>
    </citation>
    <scope>NUCLEOTIDE SEQUENCE</scope>
    <source>
        <strain evidence="1">Expedition CK06-06</strain>
    </source>
</reference>
<name>X0VHH3_9ZZZZ</name>
<dbReference type="EMBL" id="BARS01026283">
    <property type="protein sequence ID" value="GAF99960.1"/>
    <property type="molecule type" value="Genomic_DNA"/>
</dbReference>
<dbReference type="InterPro" id="IPR036388">
    <property type="entry name" value="WH-like_DNA-bd_sf"/>
</dbReference>
<evidence type="ECO:0008006" key="2">
    <source>
        <dbReference type="Google" id="ProtNLM"/>
    </source>
</evidence>
<proteinExistence type="predicted"/>